<dbReference type="PROSITE" id="PS50082">
    <property type="entry name" value="WD_REPEATS_2"/>
    <property type="match status" value="3"/>
</dbReference>
<dbReference type="AlphaFoldDB" id="A0AAV8SXK6"/>
<evidence type="ECO:0000313" key="12">
    <source>
        <dbReference type="Proteomes" id="UP001159364"/>
    </source>
</evidence>
<dbReference type="SMART" id="SM00320">
    <property type="entry name" value="WD40"/>
    <property type="match status" value="6"/>
</dbReference>
<dbReference type="SUPFAM" id="SSF50978">
    <property type="entry name" value="WD40 repeat-like"/>
    <property type="match status" value="1"/>
</dbReference>
<keyword evidence="8" id="KW-0687">Ribonucleoprotein</keyword>
<organism evidence="11 12">
    <name type="scientific">Erythroxylum novogranatense</name>
    <dbReference type="NCBI Taxonomy" id="1862640"/>
    <lineage>
        <taxon>Eukaryota</taxon>
        <taxon>Viridiplantae</taxon>
        <taxon>Streptophyta</taxon>
        <taxon>Embryophyta</taxon>
        <taxon>Tracheophyta</taxon>
        <taxon>Spermatophyta</taxon>
        <taxon>Magnoliopsida</taxon>
        <taxon>eudicotyledons</taxon>
        <taxon>Gunneridae</taxon>
        <taxon>Pentapetalae</taxon>
        <taxon>rosids</taxon>
        <taxon>fabids</taxon>
        <taxon>Malpighiales</taxon>
        <taxon>Erythroxylaceae</taxon>
        <taxon>Erythroxylum</taxon>
    </lineage>
</organism>
<evidence type="ECO:0008006" key="13">
    <source>
        <dbReference type="Google" id="ProtNLM"/>
    </source>
</evidence>
<dbReference type="PROSITE" id="PS00678">
    <property type="entry name" value="WD_REPEATS_1"/>
    <property type="match status" value="2"/>
</dbReference>
<dbReference type="Pfam" id="PF00400">
    <property type="entry name" value="WD40"/>
    <property type="match status" value="4"/>
</dbReference>
<dbReference type="InterPro" id="IPR039241">
    <property type="entry name" value="Rrp9-like"/>
</dbReference>
<keyword evidence="6" id="KW-0694">RNA-binding</keyword>
<dbReference type="InterPro" id="IPR001680">
    <property type="entry name" value="WD40_rpt"/>
</dbReference>
<evidence type="ECO:0000256" key="8">
    <source>
        <dbReference type="ARBA" id="ARBA00023274"/>
    </source>
</evidence>
<feature type="region of interest" description="Disordered" evidence="10">
    <location>
        <begin position="104"/>
        <end position="124"/>
    </location>
</feature>
<keyword evidence="7" id="KW-0539">Nucleus</keyword>
<feature type="region of interest" description="Disordered" evidence="10">
    <location>
        <begin position="1"/>
        <end position="86"/>
    </location>
</feature>
<dbReference type="InterPro" id="IPR036322">
    <property type="entry name" value="WD40_repeat_dom_sf"/>
</dbReference>
<keyword evidence="3" id="KW-0698">rRNA processing</keyword>
<evidence type="ECO:0000256" key="5">
    <source>
        <dbReference type="ARBA" id="ARBA00022737"/>
    </source>
</evidence>
<dbReference type="Proteomes" id="UP001159364">
    <property type="component" value="Linkage Group LG07"/>
</dbReference>
<protein>
    <recommendedName>
        <fullName evidence="13">U3 snoRNP-associated protein-like EMB2271</fullName>
    </recommendedName>
</protein>
<dbReference type="InterPro" id="IPR015943">
    <property type="entry name" value="WD40/YVTN_repeat-like_dom_sf"/>
</dbReference>
<keyword evidence="4 9" id="KW-0853">WD repeat</keyword>
<dbReference type="PANTHER" id="PTHR19865:SF0">
    <property type="entry name" value="U3 SMALL NUCLEOLAR RNA-INTERACTING PROTEIN 2"/>
    <property type="match status" value="1"/>
</dbReference>
<feature type="compositionally biased region" description="Basic and acidic residues" evidence="10">
    <location>
        <begin position="115"/>
        <end position="124"/>
    </location>
</feature>
<sequence>MKGRIPKKNGGSVVKGNKKRGTNKSSIEHDPFFGSDSKKRRKLGYKDEDIDSGESEEENGLDLSALENGDEEEDKEELLDETAGEKRQRVAKTYLEKLRAITRKQEEEEDEEGDDRGYEREGERDSLVAQKLLKQQLEESGRLRRTIASRIQKPEDVDRFEILVKHRQSVTAICLSDDDSRGFSASKDGTILHWDVESGKREKYQWPTDELLKTHGAKNPEGRATKHSRNVLTLAVSTDGRYLASGGLDRHVHLWDTRTREHIQAFPGHRGPVSCLSFRQGTSELFSGSFDRSIKIWNVEDRAYINTLFGHQSEVLMIDCLRKERVLAVGRDRTMQLFKVPEESRLIFRSSTSSLECCRFIDNDEFLSGSDDGNIELWGIQKKKPMYIVKNAHALLADLKNPDQEDNGRILNGHLGGNYSSVYSWVSSVTVCRGSDLAASGAGNGFVRLWTVESAKGIQPLYDLPLAGFVNSLEFSKSGNFLVAGVGQEPRLGRWGRISSAQNGVALLRLKHQ</sequence>
<dbReference type="EMBL" id="JAIWQS010000007">
    <property type="protein sequence ID" value="KAJ8758654.1"/>
    <property type="molecule type" value="Genomic_DNA"/>
</dbReference>
<evidence type="ECO:0000256" key="3">
    <source>
        <dbReference type="ARBA" id="ARBA00022552"/>
    </source>
</evidence>
<feature type="repeat" description="WD" evidence="9">
    <location>
        <begin position="163"/>
        <end position="204"/>
    </location>
</feature>
<evidence type="ECO:0000256" key="10">
    <source>
        <dbReference type="SAM" id="MobiDB-lite"/>
    </source>
</evidence>
<accession>A0AAV8SXK6</accession>
<dbReference type="InterPro" id="IPR019775">
    <property type="entry name" value="WD40_repeat_CS"/>
</dbReference>
<dbReference type="GO" id="GO:0006364">
    <property type="term" value="P:rRNA processing"/>
    <property type="evidence" value="ECO:0007669"/>
    <property type="project" value="UniProtKB-KW"/>
</dbReference>
<dbReference type="PRINTS" id="PR00320">
    <property type="entry name" value="GPROTEINBRPT"/>
</dbReference>
<gene>
    <name evidence="11" type="ORF">K2173_000375</name>
</gene>
<evidence type="ECO:0000256" key="1">
    <source>
        <dbReference type="ARBA" id="ARBA00004604"/>
    </source>
</evidence>
<feature type="repeat" description="WD" evidence="9">
    <location>
        <begin position="224"/>
        <end position="265"/>
    </location>
</feature>
<comment type="similarity">
    <text evidence="2">Belongs to the WD repeat RRP9 family.</text>
</comment>
<reference evidence="11 12" key="1">
    <citation type="submission" date="2021-09" db="EMBL/GenBank/DDBJ databases">
        <title>Genomic insights and catalytic innovation underlie evolution of tropane alkaloids biosynthesis.</title>
        <authorList>
            <person name="Wang Y.-J."/>
            <person name="Tian T."/>
            <person name="Huang J.-P."/>
            <person name="Huang S.-X."/>
        </authorList>
    </citation>
    <scope>NUCLEOTIDE SEQUENCE [LARGE SCALE GENOMIC DNA]</scope>
    <source>
        <strain evidence="11">KIB-2018</strain>
        <tissue evidence="11">Leaf</tissue>
    </source>
</reference>
<dbReference type="GO" id="GO:0032040">
    <property type="term" value="C:small-subunit processome"/>
    <property type="evidence" value="ECO:0007669"/>
    <property type="project" value="TreeGrafter"/>
</dbReference>
<proteinExistence type="inferred from homology"/>
<evidence type="ECO:0000256" key="9">
    <source>
        <dbReference type="PROSITE-ProRule" id="PRU00221"/>
    </source>
</evidence>
<dbReference type="PANTHER" id="PTHR19865">
    <property type="entry name" value="U3 SMALL NUCLEOLAR RNA INTERACTING PROTEIN 2"/>
    <property type="match status" value="1"/>
</dbReference>
<dbReference type="FunFam" id="2.130.10.10:FF:000483">
    <property type="entry name" value="U3 snoRNP-associated protein-like EMB2271"/>
    <property type="match status" value="1"/>
</dbReference>
<feature type="compositionally biased region" description="Acidic residues" evidence="10">
    <location>
        <begin position="48"/>
        <end position="60"/>
    </location>
</feature>
<evidence type="ECO:0000256" key="4">
    <source>
        <dbReference type="ARBA" id="ARBA00022574"/>
    </source>
</evidence>
<keyword evidence="12" id="KW-1185">Reference proteome</keyword>
<evidence type="ECO:0000256" key="7">
    <source>
        <dbReference type="ARBA" id="ARBA00023242"/>
    </source>
</evidence>
<dbReference type="PROSITE" id="PS50294">
    <property type="entry name" value="WD_REPEATS_REGION"/>
    <property type="match status" value="3"/>
</dbReference>
<dbReference type="GO" id="GO:0034511">
    <property type="term" value="F:U3 snoRNA binding"/>
    <property type="evidence" value="ECO:0007669"/>
    <property type="project" value="InterPro"/>
</dbReference>
<name>A0AAV8SXK6_9ROSI</name>
<feature type="compositionally biased region" description="Acidic residues" evidence="10">
    <location>
        <begin position="68"/>
        <end position="82"/>
    </location>
</feature>
<evidence type="ECO:0000256" key="2">
    <source>
        <dbReference type="ARBA" id="ARBA00006777"/>
    </source>
</evidence>
<comment type="caution">
    <text evidence="11">The sequence shown here is derived from an EMBL/GenBank/DDBJ whole genome shotgun (WGS) entry which is preliminary data.</text>
</comment>
<evidence type="ECO:0000313" key="11">
    <source>
        <dbReference type="EMBL" id="KAJ8758654.1"/>
    </source>
</evidence>
<dbReference type="InterPro" id="IPR020472">
    <property type="entry name" value="WD40_PAC1"/>
</dbReference>
<comment type="subcellular location">
    <subcellularLocation>
        <location evidence="1">Nucleus</location>
        <location evidence="1">Nucleolus</location>
    </subcellularLocation>
</comment>
<feature type="repeat" description="WD" evidence="9">
    <location>
        <begin position="266"/>
        <end position="307"/>
    </location>
</feature>
<keyword evidence="5" id="KW-0677">Repeat</keyword>
<dbReference type="Gene3D" id="2.130.10.10">
    <property type="entry name" value="YVTN repeat-like/Quinoprotein amine dehydrogenase"/>
    <property type="match status" value="1"/>
</dbReference>
<evidence type="ECO:0000256" key="6">
    <source>
        <dbReference type="ARBA" id="ARBA00022884"/>
    </source>
</evidence>